<name>Q762C6_HUMAN</name>
<reference evidence="1" key="2">
    <citation type="submission" date="2003-08" db="EMBL/GenBank/DDBJ databases">
        <authorList>
            <person name="Yukiko K."/>
            <person name="Sorimachi H."/>
        </authorList>
    </citation>
    <scope>NUCLEOTIDE SEQUENCE</scope>
</reference>
<dbReference type="OrthoDB" id="424753at2759"/>
<dbReference type="PeptideAtlas" id="Q762C6"/>
<dbReference type="EMBL" id="AB117942">
    <property type="protein sequence ID" value="BAD16651.1"/>
    <property type="molecule type" value="mRNA"/>
</dbReference>
<organism evidence="1">
    <name type="scientific">Homo sapiens</name>
    <name type="common">Human</name>
    <dbReference type="NCBI Taxonomy" id="9606"/>
    <lineage>
        <taxon>Eukaryota</taxon>
        <taxon>Metazoa</taxon>
        <taxon>Chordata</taxon>
        <taxon>Craniata</taxon>
        <taxon>Vertebrata</taxon>
        <taxon>Euteleostomi</taxon>
        <taxon>Mammalia</taxon>
        <taxon>Eutheria</taxon>
        <taxon>Euarchontoglires</taxon>
        <taxon>Primates</taxon>
        <taxon>Haplorrhini</taxon>
        <taxon>Catarrhini</taxon>
        <taxon>Hominidae</taxon>
        <taxon>Homo</taxon>
    </lineage>
</organism>
<sequence>MSWQISLKTQTTQQKNEICENPRFIIDGANRTDICQGELDGFQGSCLPGLPSNTNHLGGWFSEAQSSLKSEEELDSHCKGTGQGRFPTGVRKNNPVMITYCSVSIEA</sequence>
<reference evidence="1" key="1">
    <citation type="journal article" date="2003" name="FEBS Lett.">
        <title>Newly identified exons encoding novel variants of p94/calpain 3 are expressed ubiquitously and overlap the alpha-glucosidase C gene.</title>
        <authorList>
            <person name="Kawabata Y."/>
            <person name="Hata S."/>
            <person name="Ono Y."/>
            <person name="Ito Y."/>
            <person name="Suzuki K."/>
            <person name="Abe K."/>
            <person name="Sorimachi H."/>
        </authorList>
    </citation>
    <scope>NUCLEOTIDE SEQUENCE</scope>
</reference>
<dbReference type="ChiTaRS" id="CAPN3">
    <property type="organism name" value="human"/>
</dbReference>
<evidence type="ECO:0000313" key="1">
    <source>
        <dbReference type="EMBL" id="BAD16651.1"/>
    </source>
</evidence>
<gene>
    <name evidence="1" type="primary">CAPN3</name>
</gene>
<accession>Q762C6</accession>
<proteinExistence type="evidence at transcript level"/>
<dbReference type="AlphaFoldDB" id="Q762C6"/>
<protein>
    <submittedName>
        <fullName evidence="1">HUp12</fullName>
    </submittedName>
</protein>